<reference evidence="11" key="1">
    <citation type="journal article" date="2014" name="Int. J. Syst. Evol. Microbiol.">
        <title>Complete genome sequence of Corynebacterium casei LMG S-19264T (=DSM 44701T), isolated from a smear-ripened cheese.</title>
        <authorList>
            <consortium name="US DOE Joint Genome Institute (JGI-PGF)"/>
            <person name="Walter F."/>
            <person name="Albersmeier A."/>
            <person name="Kalinowski J."/>
            <person name="Ruckert C."/>
        </authorList>
    </citation>
    <scope>NUCLEOTIDE SEQUENCE</scope>
    <source>
        <strain evidence="11">CGMCC 1.15178</strain>
    </source>
</reference>
<dbReference type="PROSITE" id="PS50928">
    <property type="entry name" value="ABC_TM1"/>
    <property type="match status" value="1"/>
</dbReference>
<feature type="transmembrane region" description="Helical" evidence="9">
    <location>
        <begin position="12"/>
        <end position="35"/>
    </location>
</feature>
<dbReference type="Proteomes" id="UP000612456">
    <property type="component" value="Unassembled WGS sequence"/>
</dbReference>
<dbReference type="PANTHER" id="PTHR32243:SF50">
    <property type="entry name" value="MALTOSE_MALTODEXTRIN TRANSPORT SYSTEM PERMEASE PROTEIN MALG"/>
    <property type="match status" value="1"/>
</dbReference>
<feature type="transmembrane region" description="Helical" evidence="9">
    <location>
        <begin position="149"/>
        <end position="169"/>
    </location>
</feature>
<comment type="similarity">
    <text evidence="2">Belongs to the binding-protein-dependent transport system permease family. MalFG subfamily.</text>
</comment>
<comment type="subcellular location">
    <subcellularLocation>
        <location evidence="1 9">Cell membrane</location>
        <topology evidence="1 9">Multi-pass membrane protein</topology>
    </subcellularLocation>
</comment>
<accession>A0A917DZX4</accession>
<keyword evidence="6 9" id="KW-0812">Transmembrane</keyword>
<feature type="transmembrane region" description="Helical" evidence="9">
    <location>
        <begin position="248"/>
        <end position="269"/>
    </location>
</feature>
<evidence type="ECO:0000313" key="11">
    <source>
        <dbReference type="EMBL" id="GGD86928.1"/>
    </source>
</evidence>
<evidence type="ECO:0000256" key="4">
    <source>
        <dbReference type="ARBA" id="ARBA00022475"/>
    </source>
</evidence>
<dbReference type="PANTHER" id="PTHR32243">
    <property type="entry name" value="MALTOSE TRANSPORT SYSTEM PERMEASE-RELATED"/>
    <property type="match status" value="1"/>
</dbReference>
<keyword evidence="8 9" id="KW-0472">Membrane</keyword>
<keyword evidence="5" id="KW-0762">Sugar transport</keyword>
<evidence type="ECO:0000256" key="9">
    <source>
        <dbReference type="RuleBase" id="RU363032"/>
    </source>
</evidence>
<dbReference type="GO" id="GO:0005886">
    <property type="term" value="C:plasma membrane"/>
    <property type="evidence" value="ECO:0007669"/>
    <property type="project" value="UniProtKB-SubCell"/>
</dbReference>
<feature type="transmembrane region" description="Helical" evidence="9">
    <location>
        <begin position="82"/>
        <end position="103"/>
    </location>
</feature>
<dbReference type="InterPro" id="IPR000515">
    <property type="entry name" value="MetI-like"/>
</dbReference>
<evidence type="ECO:0000256" key="3">
    <source>
        <dbReference type="ARBA" id="ARBA00022448"/>
    </source>
</evidence>
<dbReference type="Gene3D" id="1.10.3720.10">
    <property type="entry name" value="MetI-like"/>
    <property type="match status" value="1"/>
</dbReference>
<dbReference type="SUPFAM" id="SSF161098">
    <property type="entry name" value="MetI-like"/>
    <property type="match status" value="1"/>
</dbReference>
<dbReference type="InterPro" id="IPR050901">
    <property type="entry name" value="BP-dep_ABC_trans_perm"/>
</dbReference>
<evidence type="ECO:0000256" key="1">
    <source>
        <dbReference type="ARBA" id="ARBA00004651"/>
    </source>
</evidence>
<feature type="transmembrane region" description="Helical" evidence="9">
    <location>
        <begin position="115"/>
        <end position="137"/>
    </location>
</feature>
<dbReference type="RefSeq" id="WP_188996509.1">
    <property type="nucleotide sequence ID" value="NZ_BMHP01000004.1"/>
</dbReference>
<evidence type="ECO:0000256" key="5">
    <source>
        <dbReference type="ARBA" id="ARBA00022597"/>
    </source>
</evidence>
<comment type="caution">
    <text evidence="11">The sequence shown here is derived from an EMBL/GenBank/DDBJ whole genome shotgun (WGS) entry which is preliminary data.</text>
</comment>
<gene>
    <name evidence="11" type="ORF">GCM10010911_51710</name>
</gene>
<feature type="transmembrane region" description="Helical" evidence="9">
    <location>
        <begin position="190"/>
        <end position="212"/>
    </location>
</feature>
<evidence type="ECO:0000256" key="7">
    <source>
        <dbReference type="ARBA" id="ARBA00022989"/>
    </source>
</evidence>
<evidence type="ECO:0000313" key="12">
    <source>
        <dbReference type="Proteomes" id="UP000612456"/>
    </source>
</evidence>
<reference evidence="11" key="2">
    <citation type="submission" date="2020-09" db="EMBL/GenBank/DDBJ databases">
        <authorList>
            <person name="Sun Q."/>
            <person name="Zhou Y."/>
        </authorList>
    </citation>
    <scope>NUCLEOTIDE SEQUENCE</scope>
    <source>
        <strain evidence="11">CGMCC 1.15178</strain>
    </source>
</reference>
<evidence type="ECO:0000259" key="10">
    <source>
        <dbReference type="PROSITE" id="PS50928"/>
    </source>
</evidence>
<protein>
    <submittedName>
        <fullName evidence="11">ABC transporter permease</fullName>
    </submittedName>
</protein>
<proteinExistence type="inferred from homology"/>
<name>A0A917DZX4_9BACL</name>
<keyword evidence="12" id="KW-1185">Reference proteome</keyword>
<keyword evidence="3 9" id="KW-0813">Transport</keyword>
<keyword evidence="4" id="KW-1003">Cell membrane</keyword>
<evidence type="ECO:0000256" key="2">
    <source>
        <dbReference type="ARBA" id="ARBA00009047"/>
    </source>
</evidence>
<dbReference type="GO" id="GO:0055085">
    <property type="term" value="P:transmembrane transport"/>
    <property type="evidence" value="ECO:0007669"/>
    <property type="project" value="InterPro"/>
</dbReference>
<evidence type="ECO:0000256" key="6">
    <source>
        <dbReference type="ARBA" id="ARBA00022692"/>
    </source>
</evidence>
<dbReference type="AlphaFoldDB" id="A0A917DZX4"/>
<evidence type="ECO:0000256" key="8">
    <source>
        <dbReference type="ARBA" id="ARBA00023136"/>
    </source>
</evidence>
<dbReference type="EMBL" id="BMHP01000004">
    <property type="protein sequence ID" value="GGD86928.1"/>
    <property type="molecule type" value="Genomic_DNA"/>
</dbReference>
<keyword evidence="7 9" id="KW-1133">Transmembrane helix</keyword>
<dbReference type="CDD" id="cd06261">
    <property type="entry name" value="TM_PBP2"/>
    <property type="match status" value="1"/>
</dbReference>
<dbReference type="Pfam" id="PF00528">
    <property type="entry name" value="BPD_transp_1"/>
    <property type="match status" value="1"/>
</dbReference>
<dbReference type="InterPro" id="IPR035906">
    <property type="entry name" value="MetI-like_sf"/>
</dbReference>
<sequence>MTKTYGNNRIFTAAIYLLVLLTMFVAAAPFLWLVMVSITPMKYINTVPLQWIPPEINLHYYVDVLFGSAGVSDFFRSVLNSLTISTTTVVVSLVFGSLGAYAFARLTFPFRERLVLFVLFTQMIPGVAVLIPIYTIFKNIGMLDTKMAIVLTNITYTLPFVIWVMRGYFFSIPRELEDAAFIDGTGRLGALFRVVLPISTPGLFATGVFVFLNSWNEFTTALTLSNSIQSQTIPVVINFFAGRYTADFSLMAAAGVIGCLPPIVLSLFFQRYLIDGLASGSLKG</sequence>
<feature type="domain" description="ABC transmembrane type-1" evidence="10">
    <location>
        <begin position="78"/>
        <end position="269"/>
    </location>
</feature>
<organism evidence="11 12">
    <name type="scientific">Paenibacillus nasutitermitis</name>
    <dbReference type="NCBI Taxonomy" id="1652958"/>
    <lineage>
        <taxon>Bacteria</taxon>
        <taxon>Bacillati</taxon>
        <taxon>Bacillota</taxon>
        <taxon>Bacilli</taxon>
        <taxon>Bacillales</taxon>
        <taxon>Paenibacillaceae</taxon>
        <taxon>Paenibacillus</taxon>
    </lineage>
</organism>